<keyword evidence="3" id="KW-1185">Reference proteome</keyword>
<protein>
    <recommendedName>
        <fullName evidence="4">Band 7 domain-containing protein</fullName>
    </recommendedName>
</protein>
<gene>
    <name evidence="2" type="ORF">LTR32_005918</name>
</gene>
<dbReference type="Proteomes" id="UP001308179">
    <property type="component" value="Unassembled WGS sequence"/>
</dbReference>
<name>A0ABR0L0F1_9PEZI</name>
<reference evidence="2 3" key="1">
    <citation type="submission" date="2023-08" db="EMBL/GenBank/DDBJ databases">
        <title>Black Yeasts Isolated from many extreme environments.</title>
        <authorList>
            <person name="Coleine C."/>
            <person name="Stajich J.E."/>
            <person name="Selbmann L."/>
        </authorList>
    </citation>
    <scope>NUCLEOTIDE SEQUENCE [LARGE SCALE GENOMIC DNA]</scope>
    <source>
        <strain evidence="2 3">CCFEE 5386</strain>
    </source>
</reference>
<comment type="caution">
    <text evidence="2">The sequence shown here is derived from an EMBL/GenBank/DDBJ whole genome shotgun (WGS) entry which is preliminary data.</text>
</comment>
<feature type="compositionally biased region" description="Low complexity" evidence="1">
    <location>
        <begin position="225"/>
        <end position="246"/>
    </location>
</feature>
<evidence type="ECO:0000313" key="2">
    <source>
        <dbReference type="EMBL" id="KAK5141537.1"/>
    </source>
</evidence>
<feature type="compositionally biased region" description="Low complexity" evidence="1">
    <location>
        <begin position="277"/>
        <end position="343"/>
    </location>
</feature>
<proteinExistence type="predicted"/>
<sequence>NVHLFRVNRQLHNECAELVYGGSNTFLLFLTYEGIKWRYRWLLPSGQAPMRNYPFLELFPPRYLRLVNRVVVHVDLVDAYTGMIKFNVSGKGLVHGLRRQVQRLVNALKPVEGEEEEERYLTRLAVRVANSAVSEAVVPRRQSGKGGEVTTANADVETVLTPLRQLYGVRDVSISGAVSPEFARELRAGWEAVAANAKEVQKGAEVMVRAYGGSTGGSGSKSRRNSTSSSSSSRPYTGRSRSQSTSSRDKSSSHSSKTRTKPASTHSKTRGQRQIEAAPQPAPAQHAPQAQYPQAQYPPAQYPQAQYPQAQAQGYQGQPAGQGYAERIPTQRQGGQMQPPGRGATQYMNDPAAGDRRMA</sequence>
<feature type="region of interest" description="Disordered" evidence="1">
    <location>
        <begin position="211"/>
        <end position="359"/>
    </location>
</feature>
<dbReference type="EMBL" id="JAVRRR010000567">
    <property type="protein sequence ID" value="KAK5141537.1"/>
    <property type="molecule type" value="Genomic_DNA"/>
</dbReference>
<evidence type="ECO:0000313" key="3">
    <source>
        <dbReference type="Proteomes" id="UP001308179"/>
    </source>
</evidence>
<accession>A0ABR0L0F1</accession>
<organism evidence="2 3">
    <name type="scientific">Rachicladosporium monterosium</name>
    <dbReference type="NCBI Taxonomy" id="1507873"/>
    <lineage>
        <taxon>Eukaryota</taxon>
        <taxon>Fungi</taxon>
        <taxon>Dikarya</taxon>
        <taxon>Ascomycota</taxon>
        <taxon>Pezizomycotina</taxon>
        <taxon>Dothideomycetes</taxon>
        <taxon>Dothideomycetidae</taxon>
        <taxon>Cladosporiales</taxon>
        <taxon>Cladosporiaceae</taxon>
        <taxon>Rachicladosporium</taxon>
    </lineage>
</organism>
<evidence type="ECO:0000256" key="1">
    <source>
        <dbReference type="SAM" id="MobiDB-lite"/>
    </source>
</evidence>
<evidence type="ECO:0008006" key="4">
    <source>
        <dbReference type="Google" id="ProtNLM"/>
    </source>
</evidence>
<feature type="non-terminal residue" evidence="2">
    <location>
        <position position="1"/>
    </location>
</feature>